<evidence type="ECO:0000256" key="6">
    <source>
        <dbReference type="ARBA" id="ARBA00022500"/>
    </source>
</evidence>
<comment type="similarity">
    <text evidence="2">Belongs to the FliJ family.</text>
</comment>
<keyword evidence="4" id="KW-0813">Transport</keyword>
<keyword evidence="9" id="KW-0472">Membrane</keyword>
<dbReference type="AlphaFoldDB" id="A0A918T3V5"/>
<comment type="subcellular location">
    <subcellularLocation>
        <location evidence="1">Cell membrane</location>
        <topology evidence="1">Peripheral membrane protein</topology>
        <orientation evidence="1">Cytoplasmic side</orientation>
    </subcellularLocation>
</comment>
<dbReference type="RefSeq" id="WP_189457919.1">
    <property type="nucleotide sequence ID" value="NZ_BMYD01000008.1"/>
</dbReference>
<evidence type="ECO:0000256" key="7">
    <source>
        <dbReference type="ARBA" id="ARBA00022795"/>
    </source>
</evidence>
<dbReference type="GO" id="GO:0015031">
    <property type="term" value="P:protein transport"/>
    <property type="evidence" value="ECO:0007669"/>
    <property type="project" value="UniProtKB-KW"/>
</dbReference>
<reference evidence="12" key="2">
    <citation type="submission" date="2020-09" db="EMBL/GenBank/DDBJ databases">
        <authorList>
            <person name="Sun Q."/>
            <person name="Kim S."/>
        </authorList>
    </citation>
    <scope>NUCLEOTIDE SEQUENCE</scope>
    <source>
        <strain evidence="12">KCTC 23077</strain>
    </source>
</reference>
<comment type="caution">
    <text evidence="12">The sequence shown here is derived from an EMBL/GenBank/DDBJ whole genome shotgun (WGS) entry which is preliminary data.</text>
</comment>
<gene>
    <name evidence="12" type="primary">fliJ</name>
    <name evidence="12" type="ORF">GCM10007067_29960</name>
</gene>
<proteinExistence type="inferred from homology"/>
<dbReference type="GO" id="GO:0006935">
    <property type="term" value="P:chemotaxis"/>
    <property type="evidence" value="ECO:0007669"/>
    <property type="project" value="UniProtKB-KW"/>
</dbReference>
<keyword evidence="13" id="KW-1185">Reference proteome</keyword>
<dbReference type="InterPro" id="IPR053716">
    <property type="entry name" value="Flag_assembly_chemotaxis_eff"/>
</dbReference>
<sequence>MTRSQRLDPLLRIKQQRQDEAARQVAERDRALAEQQARLETLRRYADEYAIAPANATIAPALLANRLAFREKLDAAVQQQVSIVHHTHQSAEVERARLMLASRDTKVLEQLAASYRAEEGRIAEKRTQRELDDLGGRRARAARVAADEGDTA</sequence>
<protein>
    <recommendedName>
        <fullName evidence="3">Flagellar FliJ protein</fullName>
    </recommendedName>
</protein>
<dbReference type="Pfam" id="PF02050">
    <property type="entry name" value="FliJ"/>
    <property type="match status" value="1"/>
</dbReference>
<keyword evidence="6" id="KW-0145">Chemotaxis</keyword>
<accession>A0A918T3V5</accession>
<dbReference type="EMBL" id="BMYD01000008">
    <property type="protein sequence ID" value="GHA90203.1"/>
    <property type="molecule type" value="Genomic_DNA"/>
</dbReference>
<organism evidence="12 13">
    <name type="scientific">Cognatilysobacter bugurensis</name>
    <dbReference type="NCBI Taxonomy" id="543356"/>
    <lineage>
        <taxon>Bacteria</taxon>
        <taxon>Pseudomonadati</taxon>
        <taxon>Pseudomonadota</taxon>
        <taxon>Gammaproteobacteria</taxon>
        <taxon>Lysobacterales</taxon>
        <taxon>Lysobacteraceae</taxon>
        <taxon>Cognatilysobacter</taxon>
    </lineage>
</organism>
<keyword evidence="8" id="KW-0653">Protein transport</keyword>
<dbReference type="Gene3D" id="1.10.287.1700">
    <property type="match status" value="1"/>
</dbReference>
<evidence type="ECO:0000256" key="10">
    <source>
        <dbReference type="ARBA" id="ARBA00023225"/>
    </source>
</evidence>
<dbReference type="InterPro" id="IPR012823">
    <property type="entry name" value="Flagell_FliJ"/>
</dbReference>
<dbReference type="GO" id="GO:0009288">
    <property type="term" value="C:bacterial-type flagellum"/>
    <property type="evidence" value="ECO:0007669"/>
    <property type="project" value="InterPro"/>
</dbReference>
<dbReference type="GO" id="GO:0071973">
    <property type="term" value="P:bacterial-type flagellum-dependent cell motility"/>
    <property type="evidence" value="ECO:0007669"/>
    <property type="project" value="InterPro"/>
</dbReference>
<evidence type="ECO:0000313" key="13">
    <source>
        <dbReference type="Proteomes" id="UP000646426"/>
    </source>
</evidence>
<dbReference type="PANTHER" id="PTHR38786">
    <property type="entry name" value="FLAGELLAR FLIJ PROTEIN"/>
    <property type="match status" value="1"/>
</dbReference>
<dbReference type="Proteomes" id="UP000646426">
    <property type="component" value="Unassembled WGS sequence"/>
</dbReference>
<evidence type="ECO:0000256" key="2">
    <source>
        <dbReference type="ARBA" id="ARBA00010004"/>
    </source>
</evidence>
<dbReference type="NCBIfam" id="TIGR02473">
    <property type="entry name" value="flagell_FliJ"/>
    <property type="match status" value="1"/>
</dbReference>
<dbReference type="InterPro" id="IPR052570">
    <property type="entry name" value="FliJ"/>
</dbReference>
<evidence type="ECO:0000256" key="5">
    <source>
        <dbReference type="ARBA" id="ARBA00022475"/>
    </source>
</evidence>
<evidence type="ECO:0000256" key="1">
    <source>
        <dbReference type="ARBA" id="ARBA00004413"/>
    </source>
</evidence>
<dbReference type="PANTHER" id="PTHR38786:SF1">
    <property type="entry name" value="FLAGELLAR FLIJ PROTEIN"/>
    <property type="match status" value="1"/>
</dbReference>
<evidence type="ECO:0000256" key="8">
    <source>
        <dbReference type="ARBA" id="ARBA00022927"/>
    </source>
</evidence>
<keyword evidence="7" id="KW-1005">Bacterial flagellum biogenesis</keyword>
<evidence type="ECO:0000256" key="9">
    <source>
        <dbReference type="ARBA" id="ARBA00023136"/>
    </source>
</evidence>
<keyword evidence="12" id="KW-0282">Flagellum</keyword>
<dbReference type="GO" id="GO:0044781">
    <property type="term" value="P:bacterial-type flagellum organization"/>
    <property type="evidence" value="ECO:0007669"/>
    <property type="project" value="UniProtKB-KW"/>
</dbReference>
<keyword evidence="5" id="KW-1003">Cell membrane</keyword>
<evidence type="ECO:0000256" key="4">
    <source>
        <dbReference type="ARBA" id="ARBA00022448"/>
    </source>
</evidence>
<name>A0A918T3V5_9GAMM</name>
<keyword evidence="10" id="KW-1006">Bacterial flagellum protein export</keyword>
<keyword evidence="12" id="KW-0969">Cilium</keyword>
<feature type="region of interest" description="Disordered" evidence="11">
    <location>
        <begin position="133"/>
        <end position="152"/>
    </location>
</feature>
<evidence type="ECO:0000256" key="3">
    <source>
        <dbReference type="ARBA" id="ARBA00020392"/>
    </source>
</evidence>
<evidence type="ECO:0000313" key="12">
    <source>
        <dbReference type="EMBL" id="GHA90203.1"/>
    </source>
</evidence>
<reference evidence="12" key="1">
    <citation type="journal article" date="2014" name="Int. J. Syst. Evol. Microbiol.">
        <title>Complete genome sequence of Corynebacterium casei LMG S-19264T (=DSM 44701T), isolated from a smear-ripened cheese.</title>
        <authorList>
            <consortium name="US DOE Joint Genome Institute (JGI-PGF)"/>
            <person name="Walter F."/>
            <person name="Albersmeier A."/>
            <person name="Kalinowski J."/>
            <person name="Ruckert C."/>
        </authorList>
    </citation>
    <scope>NUCLEOTIDE SEQUENCE</scope>
    <source>
        <strain evidence="12">KCTC 23077</strain>
    </source>
</reference>
<keyword evidence="12" id="KW-0966">Cell projection</keyword>
<dbReference type="GO" id="GO:0005886">
    <property type="term" value="C:plasma membrane"/>
    <property type="evidence" value="ECO:0007669"/>
    <property type="project" value="UniProtKB-SubCell"/>
</dbReference>
<evidence type="ECO:0000256" key="11">
    <source>
        <dbReference type="SAM" id="MobiDB-lite"/>
    </source>
</evidence>